<accession>A0A5P1FUD6</accession>
<proteinExistence type="predicted"/>
<sequence>MLASPTGDGAEAVGDEPRVERPSQPRAGAQWIRSWQQVPCNVGLAAEPQRRSAPLKAVAASRALESRWRQRRGSDVGGVLCRAPEWTGSEEVLPSLKQTEGSSATAGRKRVMEHRVPRGCQNADGGRVSRRARPKRKAESWTEHRQFGLRLGSSSSVNYREERESEGSESERAYGAMEVITSERGRRTSGEVKRAKAVEEGKERQRAG</sequence>
<feature type="compositionally biased region" description="Basic and acidic residues" evidence="1">
    <location>
        <begin position="159"/>
        <end position="172"/>
    </location>
</feature>
<evidence type="ECO:0000313" key="3">
    <source>
        <dbReference type="Proteomes" id="UP000243459"/>
    </source>
</evidence>
<dbReference type="AlphaFoldDB" id="A0A5P1FUD6"/>
<evidence type="ECO:0000313" key="2">
    <source>
        <dbReference type="EMBL" id="ONK81936.1"/>
    </source>
</evidence>
<feature type="compositionally biased region" description="Polar residues" evidence="1">
    <location>
        <begin position="96"/>
        <end position="105"/>
    </location>
</feature>
<feature type="region of interest" description="Disordered" evidence="1">
    <location>
        <begin position="87"/>
        <end position="208"/>
    </location>
</feature>
<dbReference type="Gramene" id="ONK81936">
    <property type="protein sequence ID" value="ONK81936"/>
    <property type="gene ID" value="A4U43_C01F34440"/>
</dbReference>
<dbReference type="Proteomes" id="UP000243459">
    <property type="component" value="Chromosome 1"/>
</dbReference>
<evidence type="ECO:0000256" key="1">
    <source>
        <dbReference type="SAM" id="MobiDB-lite"/>
    </source>
</evidence>
<name>A0A5P1FUD6_ASPOF</name>
<gene>
    <name evidence="2" type="ORF">A4U43_C01F34440</name>
</gene>
<feature type="compositionally biased region" description="Basic and acidic residues" evidence="1">
    <location>
        <begin position="137"/>
        <end position="146"/>
    </location>
</feature>
<organism evidence="2 3">
    <name type="scientific">Asparagus officinalis</name>
    <name type="common">Garden asparagus</name>
    <dbReference type="NCBI Taxonomy" id="4686"/>
    <lineage>
        <taxon>Eukaryota</taxon>
        <taxon>Viridiplantae</taxon>
        <taxon>Streptophyta</taxon>
        <taxon>Embryophyta</taxon>
        <taxon>Tracheophyta</taxon>
        <taxon>Spermatophyta</taxon>
        <taxon>Magnoliopsida</taxon>
        <taxon>Liliopsida</taxon>
        <taxon>Asparagales</taxon>
        <taxon>Asparagaceae</taxon>
        <taxon>Asparagoideae</taxon>
        <taxon>Asparagus</taxon>
    </lineage>
</organism>
<feature type="compositionally biased region" description="Basic and acidic residues" evidence="1">
    <location>
        <begin position="181"/>
        <end position="208"/>
    </location>
</feature>
<feature type="region of interest" description="Disordered" evidence="1">
    <location>
        <begin position="1"/>
        <end position="31"/>
    </location>
</feature>
<protein>
    <submittedName>
        <fullName evidence="2">Uncharacterized protein</fullName>
    </submittedName>
</protein>
<keyword evidence="3" id="KW-1185">Reference proteome</keyword>
<dbReference type="EMBL" id="CM007381">
    <property type="protein sequence ID" value="ONK81936.1"/>
    <property type="molecule type" value="Genomic_DNA"/>
</dbReference>
<reference evidence="3" key="1">
    <citation type="journal article" date="2017" name="Nat. Commun.">
        <title>The asparagus genome sheds light on the origin and evolution of a young Y chromosome.</title>
        <authorList>
            <person name="Harkess A."/>
            <person name="Zhou J."/>
            <person name="Xu C."/>
            <person name="Bowers J.E."/>
            <person name="Van der Hulst R."/>
            <person name="Ayyampalayam S."/>
            <person name="Mercati F."/>
            <person name="Riccardi P."/>
            <person name="McKain M.R."/>
            <person name="Kakrana A."/>
            <person name="Tang H."/>
            <person name="Ray J."/>
            <person name="Groenendijk J."/>
            <person name="Arikit S."/>
            <person name="Mathioni S.M."/>
            <person name="Nakano M."/>
            <person name="Shan H."/>
            <person name="Telgmann-Rauber A."/>
            <person name="Kanno A."/>
            <person name="Yue Z."/>
            <person name="Chen H."/>
            <person name="Li W."/>
            <person name="Chen Y."/>
            <person name="Xu X."/>
            <person name="Zhang Y."/>
            <person name="Luo S."/>
            <person name="Chen H."/>
            <person name="Gao J."/>
            <person name="Mao Z."/>
            <person name="Pires J.C."/>
            <person name="Luo M."/>
            <person name="Kudrna D."/>
            <person name="Wing R.A."/>
            <person name="Meyers B.C."/>
            <person name="Yi K."/>
            <person name="Kong H."/>
            <person name="Lavrijsen P."/>
            <person name="Sunseri F."/>
            <person name="Falavigna A."/>
            <person name="Ye Y."/>
            <person name="Leebens-Mack J.H."/>
            <person name="Chen G."/>
        </authorList>
    </citation>
    <scope>NUCLEOTIDE SEQUENCE [LARGE SCALE GENOMIC DNA]</scope>
    <source>
        <strain evidence="3">cv. DH0086</strain>
    </source>
</reference>